<dbReference type="InterPro" id="IPR027417">
    <property type="entry name" value="P-loop_NTPase"/>
</dbReference>
<evidence type="ECO:0000256" key="2">
    <source>
        <dbReference type="SAM" id="SignalP"/>
    </source>
</evidence>
<feature type="signal peptide" evidence="2">
    <location>
        <begin position="1"/>
        <end position="30"/>
    </location>
</feature>
<feature type="compositionally biased region" description="Polar residues" evidence="1">
    <location>
        <begin position="397"/>
        <end position="411"/>
    </location>
</feature>
<feature type="compositionally biased region" description="Polar residues" evidence="1">
    <location>
        <begin position="265"/>
        <end position="277"/>
    </location>
</feature>
<organism evidence="4 5">
    <name type="scientific">Porphyra umbilicalis</name>
    <name type="common">Purple laver</name>
    <name type="synonym">Red alga</name>
    <dbReference type="NCBI Taxonomy" id="2786"/>
    <lineage>
        <taxon>Eukaryota</taxon>
        <taxon>Rhodophyta</taxon>
        <taxon>Bangiophyceae</taxon>
        <taxon>Bangiales</taxon>
        <taxon>Bangiaceae</taxon>
        <taxon>Porphyra</taxon>
    </lineage>
</organism>
<protein>
    <recommendedName>
        <fullName evidence="3">AAA+ ATPase domain-containing protein</fullName>
    </recommendedName>
</protein>
<feature type="region of interest" description="Disordered" evidence="1">
    <location>
        <begin position="260"/>
        <end position="288"/>
    </location>
</feature>
<dbReference type="InterPro" id="IPR003593">
    <property type="entry name" value="AAA+_ATPase"/>
</dbReference>
<dbReference type="SUPFAM" id="SSF52540">
    <property type="entry name" value="P-loop containing nucleoside triphosphate hydrolases"/>
    <property type="match status" value="2"/>
</dbReference>
<keyword evidence="2" id="KW-0732">Signal</keyword>
<feature type="region of interest" description="Disordered" evidence="1">
    <location>
        <begin position="179"/>
        <end position="203"/>
    </location>
</feature>
<dbReference type="EMBL" id="KV918960">
    <property type="protein sequence ID" value="OSX74161.1"/>
    <property type="molecule type" value="Genomic_DNA"/>
</dbReference>
<feature type="region of interest" description="Disordered" evidence="1">
    <location>
        <begin position="308"/>
        <end position="355"/>
    </location>
</feature>
<feature type="chain" id="PRO_5012575336" description="AAA+ ATPase domain-containing protein" evidence="2">
    <location>
        <begin position="31"/>
        <end position="925"/>
    </location>
</feature>
<feature type="compositionally biased region" description="Low complexity" evidence="1">
    <location>
        <begin position="191"/>
        <end position="203"/>
    </location>
</feature>
<evidence type="ECO:0000259" key="3">
    <source>
        <dbReference type="SMART" id="SM00382"/>
    </source>
</evidence>
<feature type="region of interest" description="Disordered" evidence="1">
    <location>
        <begin position="395"/>
        <end position="459"/>
    </location>
</feature>
<dbReference type="SMART" id="SM00382">
    <property type="entry name" value="AAA"/>
    <property type="match status" value="1"/>
</dbReference>
<evidence type="ECO:0000256" key="1">
    <source>
        <dbReference type="SAM" id="MobiDB-lite"/>
    </source>
</evidence>
<dbReference type="InterPro" id="IPR051055">
    <property type="entry name" value="PIF1_helicase"/>
</dbReference>
<evidence type="ECO:0000313" key="4">
    <source>
        <dbReference type="EMBL" id="OSX74161.1"/>
    </source>
</evidence>
<dbReference type="Proteomes" id="UP000218209">
    <property type="component" value="Unassembled WGS sequence"/>
</dbReference>
<reference evidence="4 5" key="1">
    <citation type="submission" date="2017-03" db="EMBL/GenBank/DDBJ databases">
        <title>WGS assembly of Porphyra umbilicalis.</title>
        <authorList>
            <person name="Brawley S.H."/>
            <person name="Blouin N.A."/>
            <person name="Ficko-Blean E."/>
            <person name="Wheeler G.L."/>
            <person name="Lohr M."/>
            <person name="Goodson H.V."/>
            <person name="Jenkins J.W."/>
            <person name="Blaby-Haas C.E."/>
            <person name="Helliwell K.E."/>
            <person name="Chan C."/>
            <person name="Marriage T."/>
            <person name="Bhattacharya D."/>
            <person name="Klein A.S."/>
            <person name="Badis Y."/>
            <person name="Brodie J."/>
            <person name="Cao Y."/>
            <person name="Collen J."/>
            <person name="Dittami S.M."/>
            <person name="Gachon C.M."/>
            <person name="Green B.R."/>
            <person name="Karpowicz S."/>
            <person name="Kim J.W."/>
            <person name="Kudahl U."/>
            <person name="Lin S."/>
            <person name="Michel G."/>
            <person name="Mittag M."/>
            <person name="Olson B.J."/>
            <person name="Pangilinan J."/>
            <person name="Peng Y."/>
            <person name="Qiu H."/>
            <person name="Shu S."/>
            <person name="Singer J.T."/>
            <person name="Smith A.G."/>
            <person name="Sprecher B.N."/>
            <person name="Wagner V."/>
            <person name="Wang W."/>
            <person name="Wang Z.-Y."/>
            <person name="Yan J."/>
            <person name="Yarish C."/>
            <person name="Zoeuner-Riek S."/>
            <person name="Zhuang Y."/>
            <person name="Zou Y."/>
            <person name="Lindquist E.A."/>
            <person name="Grimwood J."/>
            <person name="Barry K."/>
            <person name="Rokhsar D.S."/>
            <person name="Schmutz J."/>
            <person name="Stiller J.W."/>
            <person name="Grossman A.R."/>
            <person name="Prochnik S.E."/>
        </authorList>
    </citation>
    <scope>NUCLEOTIDE SEQUENCE [LARGE SCALE GENOMIC DNA]</scope>
    <source>
        <strain evidence="4">4086291</strain>
    </source>
</reference>
<accession>A0A1X6NZW6</accession>
<dbReference type="Pfam" id="PF13604">
    <property type="entry name" value="AAA_30"/>
    <property type="match status" value="1"/>
</dbReference>
<feature type="compositionally biased region" description="Polar residues" evidence="1">
    <location>
        <begin position="317"/>
        <end position="328"/>
    </location>
</feature>
<feature type="domain" description="AAA+ ATPase" evidence="3">
    <location>
        <begin position="479"/>
        <end position="767"/>
    </location>
</feature>
<keyword evidence="5" id="KW-1185">Reference proteome</keyword>
<sequence>MPPAGAAVGSRSLLAVITPLTSVLLRSSDASSIGHQLLAMELGSVLACHSFGSSEVAMCWLTNPDAIAAVATGVVGQPPGTLSAAASSSSWLAIIAQGARACFEINTSGVGGAVQLVQTTASTLCVAASFSVAADANKWLANDAGSAMQRVLLTTTLASAAPVEKVALPAPVASSPLEIEPASIPPARPHVGSSSPPSADVSPVYKRARFGHSTAPPTVFKSSALSASGLGWAGDGCPSRMPSVTCAALAVAPRHNRLLDGSEHQGVSTATATTPLSSRGAGPSRGAPAISPCPCGAEVCSVGASANGARDSRRSGCGTSFQSANVGSKRSRGCGKKNGPSDDKNPTWVAPGDPGQGAFTFESIHRMVAESVATWDQNDLEEGLRRDAALGDHRRVASSSADKAGFSSLSVGSGRVDDRPSGAAGEGGDPGLGASPSPSCADVIGGRSLRGGQPPAPGPLTRMAADSSWTAVSQSLFGRKLSTFVSGGPGVGKTSFLRAFAVFVRSRLPGTGAVVVVAPTGSAAKTAKGVTCHSFFGFVKDYKMQSDNPAQEAARLLSLDRWRPISQRLAKVDVLIIDEISMVPADNLDVMHELLRLSRVGKPPTVVYAFGDFLQLRPPFGRLAFAGHCWQSLFGDGILELTRVHRQGQPDFIAAIHDARFGRCTDAVQSLMDERSVTDEAYEALQYKVLHIMPRHEDVDNHNEACLRRLCAGAPPTVSVAIHNVKEDPNRDRDVSPPDLGSVPTNARDAALVDCVAPRRVEHCRGARVMLTSNHFLGLGLYHGSIGHVVDYEADGTPVVRFEEHELTEGTRSGRQGVRGAGADWVEVCCPPVEFESRILSRPGAVAVRVQVPFVLGWGITVHRSQSLTLSEAVLDVGQAFGSGMVLAAMSRVPDKMRMHVRSFCGSRVIADPAALQLYQDSPRL</sequence>
<dbReference type="PANTHER" id="PTHR47642">
    <property type="entry name" value="ATP-DEPENDENT DNA HELICASE"/>
    <property type="match status" value="1"/>
</dbReference>
<dbReference type="AlphaFoldDB" id="A0A1X6NZW6"/>
<dbReference type="Gene3D" id="3.40.50.300">
    <property type="entry name" value="P-loop containing nucleotide triphosphate hydrolases"/>
    <property type="match status" value="1"/>
</dbReference>
<evidence type="ECO:0000313" key="5">
    <source>
        <dbReference type="Proteomes" id="UP000218209"/>
    </source>
</evidence>
<proteinExistence type="predicted"/>
<name>A0A1X6NZW6_PORUM</name>
<gene>
    <name evidence="4" type="ORF">BU14_0305s0006</name>
</gene>